<keyword evidence="2" id="KW-1185">Reference proteome</keyword>
<name>A0A7J6V9E8_THATH</name>
<comment type="caution">
    <text evidence="1">The sequence shown here is derived from an EMBL/GenBank/DDBJ whole genome shotgun (WGS) entry which is preliminary data.</text>
</comment>
<dbReference type="Proteomes" id="UP000554482">
    <property type="component" value="Unassembled WGS sequence"/>
</dbReference>
<gene>
    <name evidence="1" type="ORF">FRX31_028689</name>
</gene>
<dbReference type="EMBL" id="JABWDY010035796">
    <property type="protein sequence ID" value="KAF5181724.1"/>
    <property type="molecule type" value="Genomic_DNA"/>
</dbReference>
<sequence>MQFRGLGNCYSTVQSNYTDAVLFKMLTNPYPVQSTIANAAEVVRIVTEYFRRCKLPELRVCLIMGEFFFSFSLEKKVKGECVTWKIVKPRKGMENWICQCLITCL</sequence>
<evidence type="ECO:0000313" key="2">
    <source>
        <dbReference type="Proteomes" id="UP000554482"/>
    </source>
</evidence>
<feature type="non-terminal residue" evidence="1">
    <location>
        <position position="105"/>
    </location>
</feature>
<dbReference type="AlphaFoldDB" id="A0A7J6V9E8"/>
<accession>A0A7J6V9E8</accession>
<proteinExistence type="predicted"/>
<evidence type="ECO:0000313" key="1">
    <source>
        <dbReference type="EMBL" id="KAF5181724.1"/>
    </source>
</evidence>
<reference evidence="1 2" key="1">
    <citation type="submission" date="2020-06" db="EMBL/GenBank/DDBJ databases">
        <title>Transcriptomic and genomic resources for Thalictrum thalictroides and T. hernandezii: Facilitating candidate gene discovery in an emerging model plant lineage.</title>
        <authorList>
            <person name="Arias T."/>
            <person name="Riano-Pachon D.M."/>
            <person name="Di Stilio V.S."/>
        </authorList>
    </citation>
    <scope>NUCLEOTIDE SEQUENCE [LARGE SCALE GENOMIC DNA]</scope>
    <source>
        <strain evidence="2">cv. WT478/WT964</strain>
        <tissue evidence="1">Leaves</tissue>
    </source>
</reference>
<organism evidence="1 2">
    <name type="scientific">Thalictrum thalictroides</name>
    <name type="common">Rue-anemone</name>
    <name type="synonym">Anemone thalictroides</name>
    <dbReference type="NCBI Taxonomy" id="46969"/>
    <lineage>
        <taxon>Eukaryota</taxon>
        <taxon>Viridiplantae</taxon>
        <taxon>Streptophyta</taxon>
        <taxon>Embryophyta</taxon>
        <taxon>Tracheophyta</taxon>
        <taxon>Spermatophyta</taxon>
        <taxon>Magnoliopsida</taxon>
        <taxon>Ranunculales</taxon>
        <taxon>Ranunculaceae</taxon>
        <taxon>Thalictroideae</taxon>
        <taxon>Thalictrum</taxon>
    </lineage>
</organism>
<protein>
    <submittedName>
        <fullName evidence="1">Uncharacterized protein</fullName>
    </submittedName>
</protein>